<evidence type="ECO:0000256" key="1">
    <source>
        <dbReference type="SAM" id="MobiDB-lite"/>
    </source>
</evidence>
<comment type="caution">
    <text evidence="3">The sequence shown here is derived from an EMBL/GenBank/DDBJ whole genome shotgun (WGS) entry which is preliminary data.</text>
</comment>
<feature type="chain" id="PRO_5043787875" evidence="2">
    <location>
        <begin position="31"/>
        <end position="77"/>
    </location>
</feature>
<feature type="region of interest" description="Disordered" evidence="1">
    <location>
        <begin position="49"/>
        <end position="77"/>
    </location>
</feature>
<accession>A0AAV9L271</accession>
<reference evidence="3 4" key="1">
    <citation type="submission" date="2023-10" db="EMBL/GenBank/DDBJ databases">
        <title>Genome-Wide Identification Analysis in wild type Solanum Pinnatisectum Reveals Some Genes Defensing Phytophthora Infestans.</title>
        <authorList>
            <person name="Sun C."/>
        </authorList>
    </citation>
    <scope>NUCLEOTIDE SEQUENCE [LARGE SCALE GENOMIC DNA]</scope>
    <source>
        <strain evidence="3">LQN</strain>
        <tissue evidence="3">Leaf</tissue>
    </source>
</reference>
<dbReference type="AlphaFoldDB" id="A0AAV9L271"/>
<keyword evidence="2" id="KW-0732">Signal</keyword>
<evidence type="ECO:0000313" key="4">
    <source>
        <dbReference type="Proteomes" id="UP001311915"/>
    </source>
</evidence>
<keyword evidence="4" id="KW-1185">Reference proteome</keyword>
<sequence length="77" mass="8535">MLKKNHNTTLLIYLLLVILVVDHNDHHANAVKNSQVVNVKPLLPTNNNSKSLFSQSLPKGVPIPPSAPSKRHNKINI</sequence>
<feature type="signal peptide" evidence="2">
    <location>
        <begin position="1"/>
        <end position="30"/>
    </location>
</feature>
<dbReference type="Proteomes" id="UP001311915">
    <property type="component" value="Unassembled WGS sequence"/>
</dbReference>
<evidence type="ECO:0000256" key="2">
    <source>
        <dbReference type="SAM" id="SignalP"/>
    </source>
</evidence>
<name>A0AAV9L271_9SOLN</name>
<proteinExistence type="predicted"/>
<organism evidence="3 4">
    <name type="scientific">Solanum pinnatisectum</name>
    <name type="common">tansyleaf nightshade</name>
    <dbReference type="NCBI Taxonomy" id="50273"/>
    <lineage>
        <taxon>Eukaryota</taxon>
        <taxon>Viridiplantae</taxon>
        <taxon>Streptophyta</taxon>
        <taxon>Embryophyta</taxon>
        <taxon>Tracheophyta</taxon>
        <taxon>Spermatophyta</taxon>
        <taxon>Magnoliopsida</taxon>
        <taxon>eudicotyledons</taxon>
        <taxon>Gunneridae</taxon>
        <taxon>Pentapetalae</taxon>
        <taxon>asterids</taxon>
        <taxon>lamiids</taxon>
        <taxon>Solanales</taxon>
        <taxon>Solanaceae</taxon>
        <taxon>Solanoideae</taxon>
        <taxon>Solaneae</taxon>
        <taxon>Solanum</taxon>
    </lineage>
</organism>
<gene>
    <name evidence="3" type="ORF">R3W88_017068</name>
</gene>
<protein>
    <submittedName>
        <fullName evidence="3">Uncharacterized protein</fullName>
    </submittedName>
</protein>
<evidence type="ECO:0000313" key="3">
    <source>
        <dbReference type="EMBL" id="KAK4718730.1"/>
    </source>
</evidence>
<dbReference type="EMBL" id="JAWPEI010000008">
    <property type="protein sequence ID" value="KAK4718730.1"/>
    <property type="molecule type" value="Genomic_DNA"/>
</dbReference>